<comment type="caution">
    <text evidence="6">The sequence shown here is derived from an EMBL/GenBank/DDBJ whole genome shotgun (WGS) entry which is preliminary data.</text>
</comment>
<comment type="similarity">
    <text evidence="1">Belongs to the LysR transcriptional regulatory family.</text>
</comment>
<dbReference type="InterPro" id="IPR000847">
    <property type="entry name" value="LysR_HTH_N"/>
</dbReference>
<protein>
    <submittedName>
        <fullName evidence="6">LysR family transcriptional regulator</fullName>
    </submittedName>
</protein>
<evidence type="ECO:0000256" key="3">
    <source>
        <dbReference type="ARBA" id="ARBA00023125"/>
    </source>
</evidence>
<dbReference type="Gene3D" id="3.40.190.290">
    <property type="match status" value="1"/>
</dbReference>
<reference evidence="6 7" key="1">
    <citation type="submission" date="2015-06" db="EMBL/GenBank/DDBJ databases">
        <title>Improved classification and identification of acetic acid bacteria using matrix-assisted laser desorption/ionization time-of-flight mass spectrometry; Gluconobacter nephelii and Gluconobacter uchimurae are later heterotypic synonyms of Gluconobacter japonicus and Gluconobacter oxydans, respectively.</title>
        <authorList>
            <person name="Li L."/>
            <person name="Cleenwerck I."/>
            <person name="De Vuyst L."/>
            <person name="Vandamme P."/>
        </authorList>
    </citation>
    <scope>NUCLEOTIDE SEQUENCE [LARGE SCALE GENOMIC DNA]</scope>
    <source>
        <strain evidence="6 7">LMG 1768</strain>
    </source>
</reference>
<dbReference type="SUPFAM" id="SSF46785">
    <property type="entry name" value="Winged helix' DNA-binding domain"/>
    <property type="match status" value="1"/>
</dbReference>
<dbReference type="PANTHER" id="PTHR30419">
    <property type="entry name" value="HTH-TYPE TRANSCRIPTIONAL REGULATOR YBHD"/>
    <property type="match status" value="1"/>
</dbReference>
<evidence type="ECO:0000313" key="6">
    <source>
        <dbReference type="EMBL" id="KXV47468.1"/>
    </source>
</evidence>
<keyword evidence="4" id="KW-0804">Transcription</keyword>
<evidence type="ECO:0000256" key="1">
    <source>
        <dbReference type="ARBA" id="ARBA00009437"/>
    </source>
</evidence>
<dbReference type="OrthoDB" id="5297263at2"/>
<dbReference type="GO" id="GO:0003700">
    <property type="term" value="F:DNA-binding transcription factor activity"/>
    <property type="evidence" value="ECO:0007669"/>
    <property type="project" value="InterPro"/>
</dbReference>
<dbReference type="CDD" id="cd05466">
    <property type="entry name" value="PBP2_LTTR_substrate"/>
    <property type="match status" value="1"/>
</dbReference>
<dbReference type="InterPro" id="IPR005119">
    <property type="entry name" value="LysR_subst-bd"/>
</dbReference>
<sequence>MFGGHELSERTLQYLGAVARFGSIRSAATAIGVNASTISRQIAALEDQLALSLLMKRGRVTALTEMGEVVCNYGRERARLTRRFQNSLQEYRTLERGHVTIGSGEGIVSVLIKAVLHRFVASHPGITIEIRTAPLPQLVQMVRDDEVDVCIYAGTARDPILNARPFQTEPLCAILPATHPLATRDTVTMEDIASSPLIFFQSHFAAQTYVDAILEDRQLNCFPAYRCDLFGTALSLVAHNLGVAFMTKGAAQDYVDLNRVCAVPLDHPIAKSFERYAAVRAGRRLMPAAFDLWRDILSTNSGLFQTPA</sequence>
<accession>A0A149TI58</accession>
<keyword evidence="2" id="KW-0805">Transcription regulation</keyword>
<dbReference type="Proteomes" id="UP000075636">
    <property type="component" value="Unassembled WGS sequence"/>
</dbReference>
<dbReference type="PANTHER" id="PTHR30419:SF8">
    <property type="entry name" value="NITROGEN ASSIMILATION TRANSCRIPTIONAL ACTIVATOR-RELATED"/>
    <property type="match status" value="1"/>
</dbReference>
<dbReference type="InterPro" id="IPR050950">
    <property type="entry name" value="HTH-type_LysR_regulators"/>
</dbReference>
<dbReference type="PATRIC" id="fig|318683.6.peg.1409"/>
<dbReference type="PROSITE" id="PS50931">
    <property type="entry name" value="HTH_LYSR"/>
    <property type="match status" value="1"/>
</dbReference>
<dbReference type="InterPro" id="IPR036388">
    <property type="entry name" value="WH-like_DNA-bd_sf"/>
</dbReference>
<dbReference type="EMBL" id="LHZR01000109">
    <property type="protein sequence ID" value="KXV47468.1"/>
    <property type="molecule type" value="Genomic_DNA"/>
</dbReference>
<dbReference type="GO" id="GO:0003677">
    <property type="term" value="F:DNA binding"/>
    <property type="evidence" value="ECO:0007669"/>
    <property type="project" value="UniProtKB-KW"/>
</dbReference>
<organism evidence="6 7">
    <name type="scientific">Gluconobacter albidus</name>
    <dbReference type="NCBI Taxonomy" id="318683"/>
    <lineage>
        <taxon>Bacteria</taxon>
        <taxon>Pseudomonadati</taxon>
        <taxon>Pseudomonadota</taxon>
        <taxon>Alphaproteobacteria</taxon>
        <taxon>Acetobacterales</taxon>
        <taxon>Acetobacteraceae</taxon>
        <taxon>Gluconobacter</taxon>
    </lineage>
</organism>
<dbReference type="STRING" id="318683.A0U94_10055"/>
<dbReference type="RefSeq" id="WP_156474538.1">
    <property type="nucleotide sequence ID" value="NZ_LHZR01000109.1"/>
</dbReference>
<name>A0A149TI58_9PROT</name>
<feature type="domain" description="HTH lysR-type" evidence="5">
    <location>
        <begin position="7"/>
        <end position="64"/>
    </location>
</feature>
<dbReference type="Gene3D" id="1.10.10.10">
    <property type="entry name" value="Winged helix-like DNA-binding domain superfamily/Winged helix DNA-binding domain"/>
    <property type="match status" value="1"/>
</dbReference>
<dbReference type="SUPFAM" id="SSF53850">
    <property type="entry name" value="Periplasmic binding protein-like II"/>
    <property type="match status" value="1"/>
</dbReference>
<proteinExistence type="inferred from homology"/>
<evidence type="ECO:0000256" key="2">
    <source>
        <dbReference type="ARBA" id="ARBA00023015"/>
    </source>
</evidence>
<evidence type="ECO:0000256" key="4">
    <source>
        <dbReference type="ARBA" id="ARBA00023163"/>
    </source>
</evidence>
<dbReference type="GO" id="GO:0005829">
    <property type="term" value="C:cytosol"/>
    <property type="evidence" value="ECO:0007669"/>
    <property type="project" value="TreeGrafter"/>
</dbReference>
<gene>
    <name evidence="6" type="ORF">AD945_10560</name>
</gene>
<evidence type="ECO:0000313" key="7">
    <source>
        <dbReference type="Proteomes" id="UP000075636"/>
    </source>
</evidence>
<dbReference type="Pfam" id="PF00126">
    <property type="entry name" value="HTH_1"/>
    <property type="match status" value="1"/>
</dbReference>
<dbReference type="AlphaFoldDB" id="A0A149TI58"/>
<dbReference type="Pfam" id="PF03466">
    <property type="entry name" value="LysR_substrate"/>
    <property type="match status" value="1"/>
</dbReference>
<dbReference type="InterPro" id="IPR036390">
    <property type="entry name" value="WH_DNA-bd_sf"/>
</dbReference>
<keyword evidence="3" id="KW-0238">DNA-binding</keyword>
<evidence type="ECO:0000259" key="5">
    <source>
        <dbReference type="PROSITE" id="PS50931"/>
    </source>
</evidence>